<protein>
    <recommendedName>
        <fullName evidence="3">Carboxypeptidase regulatory-like domain-containing protein</fullName>
    </recommendedName>
</protein>
<evidence type="ECO:0000313" key="1">
    <source>
        <dbReference type="EMBL" id="VTR91254.1"/>
    </source>
</evidence>
<dbReference type="EMBL" id="LR593886">
    <property type="protein sequence ID" value="VTR91254.1"/>
    <property type="molecule type" value="Genomic_DNA"/>
</dbReference>
<organism evidence="1 2">
    <name type="scientific">Gemmata massiliana</name>
    <dbReference type="NCBI Taxonomy" id="1210884"/>
    <lineage>
        <taxon>Bacteria</taxon>
        <taxon>Pseudomonadati</taxon>
        <taxon>Planctomycetota</taxon>
        <taxon>Planctomycetia</taxon>
        <taxon>Gemmatales</taxon>
        <taxon>Gemmataceae</taxon>
        <taxon>Gemmata</taxon>
    </lineage>
</organism>
<evidence type="ECO:0008006" key="3">
    <source>
        <dbReference type="Google" id="ProtNLM"/>
    </source>
</evidence>
<dbReference type="KEGG" id="gms:SOIL9_64600"/>
<gene>
    <name evidence="1" type="ORF">SOIL9_64600</name>
</gene>
<reference evidence="1 2" key="1">
    <citation type="submission" date="2019-05" db="EMBL/GenBank/DDBJ databases">
        <authorList>
            <consortium name="Science for Life Laboratories"/>
        </authorList>
    </citation>
    <scope>NUCLEOTIDE SEQUENCE [LARGE SCALE GENOMIC DNA]</scope>
    <source>
        <strain evidence="1">Soil9</strain>
    </source>
</reference>
<evidence type="ECO:0000313" key="2">
    <source>
        <dbReference type="Proteomes" id="UP000464178"/>
    </source>
</evidence>
<sequence length="143" mass="15083">MLNFHSGRSRATGLCLAFLTGLGVLGCGSKTPTGEVYGIVTYKNAPVSAGTVKFIPEKGEPVSADLGPDGTYRATGVPAGKAKIAIETIRFKNLTPPPAGMAKMMGGPKMHYAPIPDKYEKAETADLSVDVIDGKKEWKITLE</sequence>
<dbReference type="Proteomes" id="UP000464178">
    <property type="component" value="Chromosome"/>
</dbReference>
<name>A0A6P2CU82_9BACT</name>
<proteinExistence type="predicted"/>
<keyword evidence="2" id="KW-1185">Reference proteome</keyword>
<dbReference type="AlphaFoldDB" id="A0A6P2CU82"/>
<dbReference type="RefSeq" id="WP_162666276.1">
    <property type="nucleotide sequence ID" value="NZ_LR593886.1"/>
</dbReference>
<accession>A0A6P2CU82</accession>